<dbReference type="Proteomes" id="UP000326877">
    <property type="component" value="Unassembled WGS sequence"/>
</dbReference>
<accession>A0A5N7CMC2</accession>
<evidence type="ECO:0008006" key="4">
    <source>
        <dbReference type="Google" id="ProtNLM"/>
    </source>
</evidence>
<name>A0A5N7CMC2_PETAA</name>
<evidence type="ECO:0000313" key="3">
    <source>
        <dbReference type="EMBL" id="KAE8395019.1"/>
    </source>
</evidence>
<sequence length="480" mass="54521">MTQKEVYHLHPYGWETSPQEEQFKVSTLDYLTGLCYTHFAIYFRLDDGKKPKAATTLKEGLQRTLAQVGHLCSTIEKDPIGGHSFVKRKDSTVQLIVQWLDSPADVDRFPSIDDMERSSFAGITLGDFKNWSFERMTYGERPEAHPDASPVASAFLANFVRGGLVLISHMHHYANDVMGWAGFVHQLAENCYAIENQTPFPTWDAACNDVSLVSKPDPPEGQRVDGPPAPQLHPDQKPGQCLLFHLPKSKAVELKKLATPQDGTWISTYDAFAAFIWRTTTRLRQVAFKTPLDMPIFWCEAVDMRRRMKNPPVHPRIQHNVLWAALSDQMPFPQLTHREVISQKPIWELAAYIRRITNTQTQENLDSTLKAVSYIKDKTNLNIRINSKPPMSIITTDHRDARVTDADFGFARPVCHRHLQQGAGVTVGVHLVYPPKFDANPNSDEGNMFALMYEKELAQGLIHDEEFARFFEYRGVDSEG</sequence>
<dbReference type="Gene3D" id="3.30.559.10">
    <property type="entry name" value="Chloramphenicol acetyltransferase-like domain"/>
    <property type="match status" value="2"/>
</dbReference>
<proteinExistence type="predicted"/>
<dbReference type="InterPro" id="IPR023213">
    <property type="entry name" value="CAT-like_dom_sf"/>
</dbReference>
<dbReference type="Pfam" id="PF02458">
    <property type="entry name" value="Transferase"/>
    <property type="match status" value="1"/>
</dbReference>
<evidence type="ECO:0000256" key="1">
    <source>
        <dbReference type="ARBA" id="ARBA00022679"/>
    </source>
</evidence>
<dbReference type="PANTHER" id="PTHR31642">
    <property type="entry name" value="TRICHOTHECENE 3-O-ACETYLTRANSFERASE"/>
    <property type="match status" value="1"/>
</dbReference>
<dbReference type="EMBL" id="ML735220">
    <property type="protein sequence ID" value="KAE8395019.1"/>
    <property type="molecule type" value="Genomic_DNA"/>
</dbReference>
<dbReference type="GO" id="GO:0016747">
    <property type="term" value="F:acyltransferase activity, transferring groups other than amino-acyl groups"/>
    <property type="evidence" value="ECO:0007669"/>
    <property type="project" value="TreeGrafter"/>
</dbReference>
<reference evidence="3" key="1">
    <citation type="submission" date="2019-04" db="EMBL/GenBank/DDBJ databases">
        <title>Friends and foes A comparative genomics studyof 23 Aspergillus species from section Flavi.</title>
        <authorList>
            <consortium name="DOE Joint Genome Institute"/>
            <person name="Kjaerbolling I."/>
            <person name="Vesth T."/>
            <person name="Frisvad J.C."/>
            <person name="Nybo J.L."/>
            <person name="Theobald S."/>
            <person name="Kildgaard S."/>
            <person name="Isbrandt T."/>
            <person name="Kuo A."/>
            <person name="Sato A."/>
            <person name="Lyhne E.K."/>
            <person name="Kogle M.E."/>
            <person name="Wiebenga A."/>
            <person name="Kun R.S."/>
            <person name="Lubbers R.J."/>
            <person name="Makela M.R."/>
            <person name="Barry K."/>
            <person name="Chovatia M."/>
            <person name="Clum A."/>
            <person name="Daum C."/>
            <person name="Haridas S."/>
            <person name="He G."/>
            <person name="LaButti K."/>
            <person name="Lipzen A."/>
            <person name="Mondo S."/>
            <person name="Riley R."/>
            <person name="Salamov A."/>
            <person name="Simmons B.A."/>
            <person name="Magnuson J.K."/>
            <person name="Henrissat B."/>
            <person name="Mortensen U.H."/>
            <person name="Larsen T.O."/>
            <person name="Devries R.P."/>
            <person name="Grigoriev I.V."/>
            <person name="Machida M."/>
            <person name="Baker S.E."/>
            <person name="Andersen M.R."/>
        </authorList>
    </citation>
    <scope>NUCLEOTIDE SEQUENCE [LARGE SCALE GENOMIC DNA]</scope>
    <source>
        <strain evidence="3">IBT 14317</strain>
    </source>
</reference>
<dbReference type="OrthoDB" id="671439at2759"/>
<dbReference type="AlphaFoldDB" id="A0A5N7CMC2"/>
<organism evidence="3">
    <name type="scientific">Petromyces alliaceus</name>
    <name type="common">Aspergillus alliaceus</name>
    <dbReference type="NCBI Taxonomy" id="209559"/>
    <lineage>
        <taxon>Eukaryota</taxon>
        <taxon>Fungi</taxon>
        <taxon>Dikarya</taxon>
        <taxon>Ascomycota</taxon>
        <taxon>Pezizomycotina</taxon>
        <taxon>Eurotiomycetes</taxon>
        <taxon>Eurotiomycetidae</taxon>
        <taxon>Eurotiales</taxon>
        <taxon>Aspergillaceae</taxon>
        <taxon>Aspergillus</taxon>
        <taxon>Aspergillus subgen. Circumdati</taxon>
    </lineage>
</organism>
<evidence type="ECO:0000256" key="2">
    <source>
        <dbReference type="SAM" id="MobiDB-lite"/>
    </source>
</evidence>
<feature type="region of interest" description="Disordered" evidence="2">
    <location>
        <begin position="211"/>
        <end position="232"/>
    </location>
</feature>
<protein>
    <recommendedName>
        <fullName evidence="4">Transferase</fullName>
    </recommendedName>
</protein>
<dbReference type="PANTHER" id="PTHR31642:SF310">
    <property type="entry name" value="FATTY ALCOHOL:CAFFEOYL-COA ACYLTRANSFERASE"/>
    <property type="match status" value="1"/>
</dbReference>
<gene>
    <name evidence="3" type="ORF">BDV23DRAFT_116002</name>
</gene>
<dbReference type="InterPro" id="IPR050317">
    <property type="entry name" value="Plant_Fungal_Acyltransferase"/>
</dbReference>
<keyword evidence="1" id="KW-0808">Transferase</keyword>